<dbReference type="Gene3D" id="1.10.510.10">
    <property type="entry name" value="Transferase(Phosphotransferase) domain 1"/>
    <property type="match status" value="1"/>
</dbReference>
<evidence type="ECO:0000259" key="2">
    <source>
        <dbReference type="PROSITE" id="PS50011"/>
    </source>
</evidence>
<protein>
    <recommendedName>
        <fullName evidence="2">Protein kinase domain-containing protein</fullName>
    </recommendedName>
</protein>
<proteinExistence type="predicted"/>
<dbReference type="Proteomes" id="UP000612055">
    <property type="component" value="Unassembled WGS sequence"/>
</dbReference>
<dbReference type="PROSITE" id="PS50011">
    <property type="entry name" value="PROTEIN_KINASE_DOM"/>
    <property type="match status" value="1"/>
</dbReference>
<organism evidence="3 4">
    <name type="scientific">Edaphochlamys debaryana</name>
    <dbReference type="NCBI Taxonomy" id="47281"/>
    <lineage>
        <taxon>Eukaryota</taxon>
        <taxon>Viridiplantae</taxon>
        <taxon>Chlorophyta</taxon>
        <taxon>core chlorophytes</taxon>
        <taxon>Chlorophyceae</taxon>
        <taxon>CS clade</taxon>
        <taxon>Chlamydomonadales</taxon>
        <taxon>Chlamydomonadales incertae sedis</taxon>
        <taxon>Edaphochlamys</taxon>
    </lineage>
</organism>
<dbReference type="GO" id="GO:0005524">
    <property type="term" value="F:ATP binding"/>
    <property type="evidence" value="ECO:0007669"/>
    <property type="project" value="InterPro"/>
</dbReference>
<dbReference type="OrthoDB" id="536504at2759"/>
<accession>A0A835YLC4</accession>
<keyword evidence="4" id="KW-1185">Reference proteome</keyword>
<dbReference type="AlphaFoldDB" id="A0A835YLC4"/>
<dbReference type="SUPFAM" id="SSF56112">
    <property type="entry name" value="Protein kinase-like (PK-like)"/>
    <property type="match status" value="1"/>
</dbReference>
<evidence type="ECO:0000313" key="4">
    <source>
        <dbReference type="Proteomes" id="UP000612055"/>
    </source>
</evidence>
<dbReference type="GO" id="GO:0004674">
    <property type="term" value="F:protein serine/threonine kinase activity"/>
    <property type="evidence" value="ECO:0007669"/>
    <property type="project" value="TreeGrafter"/>
</dbReference>
<comment type="caution">
    <text evidence="3">The sequence shown here is derived from an EMBL/GenBank/DDBJ whole genome shotgun (WGS) entry which is preliminary data.</text>
</comment>
<dbReference type="PANTHER" id="PTHR44329">
    <property type="entry name" value="SERINE/THREONINE-PROTEIN KINASE TNNI3K-RELATED"/>
    <property type="match status" value="1"/>
</dbReference>
<dbReference type="PANTHER" id="PTHR44329:SF214">
    <property type="entry name" value="PROTEIN KINASE DOMAIN-CONTAINING PROTEIN"/>
    <property type="match status" value="1"/>
</dbReference>
<dbReference type="Gene3D" id="3.30.200.20">
    <property type="entry name" value="Phosphorylase Kinase, domain 1"/>
    <property type="match status" value="1"/>
</dbReference>
<feature type="domain" description="Protein kinase" evidence="2">
    <location>
        <begin position="322"/>
        <end position="603"/>
    </location>
</feature>
<gene>
    <name evidence="3" type="ORF">HYH03_002086</name>
</gene>
<sequence>MFPPAPEVSGGPTLQSFDVIEDPARMPGSRGGQACVNDTEAPPLQSSDAVVGSSTVQNGYMMNCLNHTLLCPGEVPRECMRQYDPVLCGIFFRSTPPPAAGGPRLNQTATALPLPPAAEPSSSDIDSGGSGGGDTLAIALGVSLGGAAALALAALGVVMWRRRDKGHKAAPADAAGKDAARLAAAAAAASATSSDPPTHAPAGKGEVFIEVREKDLSLAAGDNSDPLPSTTTIATPPLGLLALMGPGGGGGGGGLAQLRPWQVQDAGDQHLRVSAAETSASAQVNVLDGSGNGCGSGGGSGSGGSGGGGGIGAESDASAVLTLLPSVLGRGGAGSVLEGRYRGAPVAVKVLSWGTGAGGGAGADGATDEAPPPTLLAAFQAEVEALSRCQHPNIVSLLAVCTQPPRLCLVMERLDCSLDALIYQGAGVDRGLIPLPKVLHIAHQVCCGLAYLHPHTVHRDLSPANVLLRDPASPRPTVKLGDFGLARTQLSTRATRFPEVGSLGYIAPEAYDASNNVIRHYADVYALGVMLWAMLTGQVPWEGHSEVQVAVLVALQRKVPPLAPLLMRRDRCPPRLFELLAQCWDYEPERRPAAAELAKELLVLQELVERGLVGTGARGMSDDGSSHVPISNSGRTLMRARASFI</sequence>
<name>A0A835YLC4_9CHLO</name>
<reference evidence="3" key="1">
    <citation type="journal article" date="2020" name="bioRxiv">
        <title>Comparative genomics of Chlamydomonas.</title>
        <authorList>
            <person name="Craig R.J."/>
            <person name="Hasan A.R."/>
            <person name="Ness R.W."/>
            <person name="Keightley P.D."/>
        </authorList>
    </citation>
    <scope>NUCLEOTIDE SEQUENCE</scope>
    <source>
        <strain evidence="3">CCAP 11/70</strain>
    </source>
</reference>
<dbReference type="InterPro" id="IPR051681">
    <property type="entry name" value="Ser/Thr_Kinases-Pseudokinases"/>
</dbReference>
<dbReference type="InterPro" id="IPR001245">
    <property type="entry name" value="Ser-Thr/Tyr_kinase_cat_dom"/>
</dbReference>
<feature type="region of interest" description="Disordered" evidence="1">
    <location>
        <begin position="99"/>
        <end position="130"/>
    </location>
</feature>
<dbReference type="EMBL" id="JAEHOE010000005">
    <property type="protein sequence ID" value="KAG2499789.1"/>
    <property type="molecule type" value="Genomic_DNA"/>
</dbReference>
<dbReference type="InterPro" id="IPR011009">
    <property type="entry name" value="Kinase-like_dom_sf"/>
</dbReference>
<evidence type="ECO:0000313" key="3">
    <source>
        <dbReference type="EMBL" id="KAG2499789.1"/>
    </source>
</evidence>
<dbReference type="InterPro" id="IPR000719">
    <property type="entry name" value="Prot_kinase_dom"/>
</dbReference>
<dbReference type="Pfam" id="PF07714">
    <property type="entry name" value="PK_Tyr_Ser-Thr"/>
    <property type="match status" value="1"/>
</dbReference>
<evidence type="ECO:0000256" key="1">
    <source>
        <dbReference type="SAM" id="MobiDB-lite"/>
    </source>
</evidence>